<gene>
    <name evidence="1" type="ORF">SAMN05444408_12314</name>
</gene>
<name>A0A1M5BT89_9FLAO</name>
<dbReference type="Pfam" id="PF09697">
    <property type="entry name" value="Porph_ging"/>
    <property type="match status" value="1"/>
</dbReference>
<proteinExistence type="predicted"/>
<dbReference type="OrthoDB" id="1440774at2"/>
<dbReference type="NCBIfam" id="TIGR01200">
    <property type="entry name" value="GLPGLI"/>
    <property type="match status" value="1"/>
</dbReference>
<dbReference type="InterPro" id="IPR005901">
    <property type="entry name" value="GLPGLI"/>
</dbReference>
<protein>
    <submittedName>
        <fullName evidence="1">GLPGLI family protein</fullName>
    </submittedName>
</protein>
<accession>A0A1M5BT89</accession>
<dbReference type="STRING" id="1302685.SAMN05444408_12314"/>
<evidence type="ECO:0000313" key="2">
    <source>
        <dbReference type="Proteomes" id="UP000184236"/>
    </source>
</evidence>
<dbReference type="AlphaFoldDB" id="A0A1M5BT89"/>
<organism evidence="1 2">
    <name type="scientific">Chryseobacterium takakiae</name>
    <dbReference type="NCBI Taxonomy" id="1302685"/>
    <lineage>
        <taxon>Bacteria</taxon>
        <taxon>Pseudomonadati</taxon>
        <taxon>Bacteroidota</taxon>
        <taxon>Flavobacteriia</taxon>
        <taxon>Flavobacteriales</taxon>
        <taxon>Weeksellaceae</taxon>
        <taxon>Chryseobacterium group</taxon>
        <taxon>Chryseobacterium</taxon>
    </lineage>
</organism>
<keyword evidence="2" id="KW-1185">Reference proteome</keyword>
<sequence length="279" mass="33183">MKFKFQILFLLIVQLKAFINAQQLKLSYDVYFIKDTIRKEKEVQNMTLLADTQSYIFCSENLLEKDSLKNNNLEYSTVIMDDEINFMVKRKNNIYTKFYIINEKLYVLNENATNLNWQIKKEIKIIDGFTCQLATLSYKGRNWSAWFTTECPISLGPYIFNGLPGLIVELKDSRNNFLFKLTKIAKTNDDINRIINQSVWIEEKPITINKKQLIKLYLTEYNDPYRRMKEKKIIYMIDEKTGEHQPPPDFDKMTKNAQKYIRENNNPIELEDAIKYPTK</sequence>
<dbReference type="EMBL" id="FQVO01000023">
    <property type="protein sequence ID" value="SHF45636.1"/>
    <property type="molecule type" value="Genomic_DNA"/>
</dbReference>
<evidence type="ECO:0000313" key="1">
    <source>
        <dbReference type="EMBL" id="SHF45636.1"/>
    </source>
</evidence>
<dbReference type="RefSeq" id="WP_072886299.1">
    <property type="nucleotide sequence ID" value="NZ_FQVO01000023.1"/>
</dbReference>
<dbReference type="Proteomes" id="UP000184236">
    <property type="component" value="Unassembled WGS sequence"/>
</dbReference>
<reference evidence="2" key="1">
    <citation type="submission" date="2016-11" db="EMBL/GenBank/DDBJ databases">
        <authorList>
            <person name="Varghese N."/>
            <person name="Submissions S."/>
        </authorList>
    </citation>
    <scope>NUCLEOTIDE SEQUENCE [LARGE SCALE GENOMIC DNA]</scope>
    <source>
        <strain evidence="2">DSM 26898</strain>
    </source>
</reference>